<dbReference type="InterPro" id="IPR018164">
    <property type="entry name" value="Ala-tRNA-synth_IIc_N"/>
</dbReference>
<dbReference type="Gene3D" id="2.40.30.130">
    <property type="match status" value="1"/>
</dbReference>
<dbReference type="CDD" id="cd00673">
    <property type="entry name" value="AlaRS_core"/>
    <property type="match status" value="1"/>
</dbReference>
<dbReference type="PANTHER" id="PTHR11777">
    <property type="entry name" value="ALANYL-TRNA SYNTHETASE"/>
    <property type="match status" value="1"/>
</dbReference>
<evidence type="ECO:0000256" key="11">
    <source>
        <dbReference type="HAMAP-Rule" id="MF_00036"/>
    </source>
</evidence>
<dbReference type="PROSITE" id="PS50860">
    <property type="entry name" value="AA_TRNA_LIGASE_II_ALA"/>
    <property type="match status" value="1"/>
</dbReference>
<keyword evidence="11" id="KW-0963">Cytoplasm</keyword>
<dbReference type="InterPro" id="IPR012947">
    <property type="entry name" value="tRNA_SAD"/>
</dbReference>
<dbReference type="InterPro" id="IPR023033">
    <property type="entry name" value="Ala_tRNA_ligase_euk/bac"/>
</dbReference>
<dbReference type="Pfam" id="PF01411">
    <property type="entry name" value="tRNA-synt_2c"/>
    <property type="match status" value="1"/>
</dbReference>
<evidence type="ECO:0000256" key="5">
    <source>
        <dbReference type="ARBA" id="ARBA00022741"/>
    </source>
</evidence>
<feature type="binding site" evidence="11">
    <location>
        <position position="674"/>
    </location>
    <ligand>
        <name>Zn(2+)</name>
        <dbReference type="ChEBI" id="CHEBI:29105"/>
    </ligand>
</feature>
<dbReference type="FunFam" id="3.10.310.40:FF:000001">
    <property type="entry name" value="Alanine--tRNA ligase"/>
    <property type="match status" value="1"/>
</dbReference>
<dbReference type="Gene3D" id="3.30.930.10">
    <property type="entry name" value="Bira Bifunctional Protein, Domain 2"/>
    <property type="match status" value="1"/>
</dbReference>
<dbReference type="SUPFAM" id="SSF50447">
    <property type="entry name" value="Translation proteins"/>
    <property type="match status" value="1"/>
</dbReference>
<name>A0A8E4MEV0_9ENTR</name>
<comment type="subcellular location">
    <subcellularLocation>
        <location evidence="11">Cytoplasm</location>
    </subcellularLocation>
</comment>
<evidence type="ECO:0000256" key="4">
    <source>
        <dbReference type="ARBA" id="ARBA00022723"/>
    </source>
</evidence>
<dbReference type="NCBIfam" id="TIGR00344">
    <property type="entry name" value="alaS"/>
    <property type="match status" value="1"/>
</dbReference>
<dbReference type="SUPFAM" id="SSF101353">
    <property type="entry name" value="Putative anticodon-binding domain of alanyl-tRNA synthetase (AlaRS)"/>
    <property type="match status" value="1"/>
</dbReference>
<feature type="domain" description="Alanyl-transfer RNA synthetases family profile" evidence="13">
    <location>
        <begin position="4"/>
        <end position="713"/>
    </location>
</feature>
<dbReference type="GO" id="GO:0000049">
    <property type="term" value="F:tRNA binding"/>
    <property type="evidence" value="ECO:0007669"/>
    <property type="project" value="UniProtKB-KW"/>
</dbReference>
<evidence type="ECO:0000256" key="1">
    <source>
        <dbReference type="ARBA" id="ARBA00008226"/>
    </source>
</evidence>
<dbReference type="InterPro" id="IPR003156">
    <property type="entry name" value="DHHA1_dom"/>
</dbReference>
<dbReference type="EMBL" id="LR890047">
    <property type="protein sequence ID" value="CAD6508295.1"/>
    <property type="molecule type" value="Genomic_DNA"/>
</dbReference>
<dbReference type="GO" id="GO:0005524">
    <property type="term" value="F:ATP binding"/>
    <property type="evidence" value="ECO:0007669"/>
    <property type="project" value="UniProtKB-UniRule"/>
</dbReference>
<dbReference type="SUPFAM" id="SSF55681">
    <property type="entry name" value="Class II aaRS and biotin synthetases"/>
    <property type="match status" value="1"/>
</dbReference>
<keyword evidence="9 11" id="KW-0648">Protein biosynthesis</keyword>
<dbReference type="InterPro" id="IPR050058">
    <property type="entry name" value="Ala-tRNA_ligase"/>
</dbReference>
<dbReference type="SUPFAM" id="SSF55186">
    <property type="entry name" value="ThrRS/AlaRS common domain"/>
    <property type="match status" value="1"/>
</dbReference>
<protein>
    <recommendedName>
        <fullName evidence="11">Alanine--tRNA ligase</fullName>
        <ecNumber evidence="11">6.1.1.7</ecNumber>
    </recommendedName>
    <alternativeName>
        <fullName evidence="11">Alanyl-tRNA synthetase</fullName>
        <shortName evidence="11">AlaRS</shortName>
    </alternativeName>
</protein>
<dbReference type="FunFam" id="3.30.980.10:FF:000004">
    <property type="entry name" value="Alanine--tRNA ligase, cytoplasmic"/>
    <property type="match status" value="1"/>
</dbReference>
<comment type="cofactor">
    <cofactor evidence="11">
        <name>Zn(2+)</name>
        <dbReference type="ChEBI" id="CHEBI:29105"/>
    </cofactor>
    <text evidence="11">Binds 1 zinc ion per subunit.</text>
</comment>
<dbReference type="InterPro" id="IPR018165">
    <property type="entry name" value="Ala-tRNA-synth_IIc_core"/>
</dbReference>
<comment type="subunit">
    <text evidence="11">Homotetramer.</text>
</comment>
<evidence type="ECO:0000256" key="6">
    <source>
        <dbReference type="ARBA" id="ARBA00022833"/>
    </source>
</evidence>
<accession>A0A8E4MEV0</accession>
<evidence type="ECO:0000256" key="7">
    <source>
        <dbReference type="ARBA" id="ARBA00022840"/>
    </source>
</evidence>
<feature type="binding site" evidence="11">
    <location>
        <position position="572"/>
    </location>
    <ligand>
        <name>Zn(2+)</name>
        <dbReference type="ChEBI" id="CHEBI:29105"/>
    </ligand>
</feature>
<reference evidence="14" key="1">
    <citation type="submission" date="2020-10" db="EMBL/GenBank/DDBJ databases">
        <authorList>
            <person name="Szabo G."/>
        </authorList>
    </citation>
    <scope>NUCLEOTIDE SEQUENCE</scope>
    <source>
        <strain evidence="14">PROFFT</strain>
    </source>
</reference>
<dbReference type="GO" id="GO:0002161">
    <property type="term" value="F:aminoacyl-tRNA deacylase activity"/>
    <property type="evidence" value="ECO:0007669"/>
    <property type="project" value="TreeGrafter"/>
</dbReference>
<dbReference type="InterPro" id="IPR018162">
    <property type="entry name" value="Ala-tRNA-ligase_IIc_anticod-bd"/>
</dbReference>
<feature type="binding site" evidence="11">
    <location>
        <position position="670"/>
    </location>
    <ligand>
        <name>Zn(2+)</name>
        <dbReference type="ChEBI" id="CHEBI:29105"/>
    </ligand>
</feature>
<dbReference type="KEGG" id="ptf:PROFFT_A_01480"/>
<dbReference type="PANTHER" id="PTHR11777:SF9">
    <property type="entry name" value="ALANINE--TRNA LIGASE, CYTOPLASMIC"/>
    <property type="match status" value="1"/>
</dbReference>
<evidence type="ECO:0000256" key="9">
    <source>
        <dbReference type="ARBA" id="ARBA00022917"/>
    </source>
</evidence>
<evidence type="ECO:0000259" key="13">
    <source>
        <dbReference type="PROSITE" id="PS50860"/>
    </source>
</evidence>
<comment type="catalytic activity">
    <reaction evidence="11">
        <text>tRNA(Ala) + L-alanine + ATP = L-alanyl-tRNA(Ala) + AMP + diphosphate</text>
        <dbReference type="Rhea" id="RHEA:12540"/>
        <dbReference type="Rhea" id="RHEA-COMP:9657"/>
        <dbReference type="Rhea" id="RHEA-COMP:9923"/>
        <dbReference type="ChEBI" id="CHEBI:30616"/>
        <dbReference type="ChEBI" id="CHEBI:33019"/>
        <dbReference type="ChEBI" id="CHEBI:57972"/>
        <dbReference type="ChEBI" id="CHEBI:78442"/>
        <dbReference type="ChEBI" id="CHEBI:78497"/>
        <dbReference type="ChEBI" id="CHEBI:456215"/>
        <dbReference type="EC" id="6.1.1.7"/>
    </reaction>
</comment>
<sequence>MMRNSSADIRQSFLDFYHSKGHQILDSSSLVPDNDSTLLFTNAGMNQFKDVFLGIDQPKYFRATTCQRCIRAGGKHNDLENVGYTARHHTFFEMLGNFSFGDYFKRDAIKFAWELLTSKNWFGIPKEKLWITVYETDEESFNIWAHEINIPCNRIIRIGDDKGFPFVSDNFWQMGDTGPCGPCTEIFYDHGDHLSGGLPGSTEANGDRYIEIWNIVFIQFNRQSDGLMIPLSTPSVDTGMGLERIAAVLQCVHSNYDIDIFRALINATAVVIGSSNVSGIYIKSLRVISDHIRSCAFLIADGVLPSNEGRGYTLRRIIRRALRHGNIIGTKDTFFYKLVRPLIDIMGLTANHLRNKKSMIERIIKTEEEQFERTLERGLLLLDKELSRLTGDTLDGGVAFCLYDTYGFPLDLTIEVCYERNIKVDQIEFERLIEEQRYRARTYSSFNVDYSRIICVNHQSIFSGYEYIKQSSTVTALFRNGQSTEVINSGEEGIVFLNETPFYAESGGQIGDQGELIAYNMRFLVTDTQKYGPAIGHHGNISEGLLRVGDIVDANINKFRRLCISLNHSATHLLHAALLQVLGDHVSQKGSLVSDSSLRFDFFHFEPIKCNDIYQVEDIVNSQIRLNLPITAQMMDLETAKTKHSKFFLNKQYDKIVRVLSIGDVSSELCCGTHANQTGDIGLFRIMSETGISSGVRRIAAVTGEYAIDIMHQDVKIIRESASLLKSDRYRILDKIIALIKNNSQLEKELQQFKEQKAIQDSAVLCRYIVDVGGVKMLVKHLDNVEAKILRSMVDELKNKLGSVVVVLSASFKGKISLVVGVSKDLTDKVHACSIISMLINKIGGKGGGRDDIAMASGSNAASLPQALNDLSSWIATKLSFKIIE</sequence>
<keyword evidence="10 11" id="KW-0030">Aminoacyl-tRNA synthetase</keyword>
<dbReference type="FunFam" id="2.40.30.130:FF:000001">
    <property type="entry name" value="Alanine--tRNA ligase"/>
    <property type="match status" value="1"/>
</dbReference>
<evidence type="ECO:0000256" key="8">
    <source>
        <dbReference type="ARBA" id="ARBA00022884"/>
    </source>
</evidence>
<dbReference type="AlphaFoldDB" id="A0A8E4MEV0"/>
<dbReference type="GO" id="GO:0005829">
    <property type="term" value="C:cytosol"/>
    <property type="evidence" value="ECO:0007669"/>
    <property type="project" value="TreeGrafter"/>
</dbReference>
<evidence type="ECO:0000256" key="10">
    <source>
        <dbReference type="ARBA" id="ARBA00023146"/>
    </source>
</evidence>
<keyword evidence="4 11" id="KW-0479">Metal-binding</keyword>
<dbReference type="PRINTS" id="PR00980">
    <property type="entry name" value="TRNASYNTHALA"/>
</dbReference>
<keyword evidence="15" id="KW-1185">Reference proteome</keyword>
<keyword evidence="2 11" id="KW-0820">tRNA-binding</keyword>
<dbReference type="GO" id="GO:0006419">
    <property type="term" value="P:alanyl-tRNA aminoacylation"/>
    <property type="evidence" value="ECO:0007669"/>
    <property type="project" value="UniProtKB-UniRule"/>
</dbReference>
<feature type="coiled-coil region" evidence="12">
    <location>
        <begin position="736"/>
        <end position="763"/>
    </location>
</feature>
<comment type="similarity">
    <text evidence="1 11">Belongs to the class-II aminoacyl-tRNA synthetase family.</text>
</comment>
<dbReference type="InterPro" id="IPR045864">
    <property type="entry name" value="aa-tRNA-synth_II/BPL/LPL"/>
</dbReference>
<keyword evidence="7 11" id="KW-0067">ATP-binding</keyword>
<evidence type="ECO:0000313" key="14">
    <source>
        <dbReference type="EMBL" id="CAD6508295.1"/>
    </source>
</evidence>
<dbReference type="EC" id="6.1.1.7" evidence="11"/>
<dbReference type="GO" id="GO:0045892">
    <property type="term" value="P:negative regulation of DNA-templated transcription"/>
    <property type="evidence" value="ECO:0007669"/>
    <property type="project" value="TreeGrafter"/>
</dbReference>
<dbReference type="Pfam" id="PF07973">
    <property type="entry name" value="tRNA_SAD"/>
    <property type="match status" value="1"/>
</dbReference>
<dbReference type="Proteomes" id="UP000683585">
    <property type="component" value="Chromosome"/>
</dbReference>
<evidence type="ECO:0000256" key="12">
    <source>
        <dbReference type="SAM" id="Coils"/>
    </source>
</evidence>
<dbReference type="Gene3D" id="3.30.54.20">
    <property type="match status" value="1"/>
</dbReference>
<dbReference type="InterPro" id="IPR018163">
    <property type="entry name" value="Thr/Ala-tRNA-synth_IIc_edit"/>
</dbReference>
<dbReference type="Gene3D" id="3.30.980.10">
    <property type="entry name" value="Threonyl-trna Synthetase, Chain A, domain 2"/>
    <property type="match status" value="1"/>
</dbReference>
<keyword evidence="5 11" id="KW-0547">Nucleotide-binding</keyword>
<comment type="domain">
    <text evidence="11">Consists of three domains; the N-terminal catalytic domain, the editing domain and the C-terminal C-Ala domain. The editing domain removes incorrectly charged amino acids, while the C-Ala domain, along with tRNA(Ala), serves as a bridge to cooperatively bring together the editing and aminoacylation centers thus stimulating deacylation of misacylated tRNAs.</text>
</comment>
<dbReference type="SMART" id="SM00863">
    <property type="entry name" value="tRNA_SAD"/>
    <property type="match status" value="1"/>
</dbReference>
<dbReference type="Gene3D" id="3.10.310.40">
    <property type="match status" value="1"/>
</dbReference>
<dbReference type="GO" id="GO:0008270">
    <property type="term" value="F:zinc ion binding"/>
    <property type="evidence" value="ECO:0007669"/>
    <property type="project" value="UniProtKB-UniRule"/>
</dbReference>
<keyword evidence="3 11" id="KW-0436">Ligase</keyword>
<dbReference type="HAMAP" id="MF_00036_B">
    <property type="entry name" value="Ala_tRNA_synth_B"/>
    <property type="match status" value="1"/>
</dbReference>
<organism evidence="14 15">
    <name type="scientific">Candidatus Profftia tarda</name>
    <dbReference type="NCBI Taxonomy" id="1177216"/>
    <lineage>
        <taxon>Bacteria</taxon>
        <taxon>Pseudomonadati</taxon>
        <taxon>Pseudomonadota</taxon>
        <taxon>Gammaproteobacteria</taxon>
        <taxon>Enterobacterales</taxon>
        <taxon>Enterobacteriaceae</taxon>
        <taxon>Candidatus Profftia</taxon>
    </lineage>
</organism>
<proteinExistence type="inferred from homology"/>
<dbReference type="GO" id="GO:0004813">
    <property type="term" value="F:alanine-tRNA ligase activity"/>
    <property type="evidence" value="ECO:0007669"/>
    <property type="project" value="UniProtKB-UniRule"/>
</dbReference>
<keyword evidence="12" id="KW-0175">Coiled coil</keyword>
<dbReference type="FunFam" id="3.30.930.10:FF:000004">
    <property type="entry name" value="Alanine--tRNA ligase"/>
    <property type="match status" value="1"/>
</dbReference>
<evidence type="ECO:0000313" key="15">
    <source>
        <dbReference type="Proteomes" id="UP000683585"/>
    </source>
</evidence>
<gene>
    <name evidence="11 14" type="primary">alaS</name>
    <name evidence="14" type="ORF">PROFFT_A_01480</name>
</gene>
<evidence type="ECO:0000256" key="3">
    <source>
        <dbReference type="ARBA" id="ARBA00022598"/>
    </source>
</evidence>
<feature type="binding site" evidence="11">
    <location>
        <position position="568"/>
    </location>
    <ligand>
        <name>Zn(2+)</name>
        <dbReference type="ChEBI" id="CHEBI:29105"/>
    </ligand>
</feature>
<keyword evidence="6 11" id="KW-0862">Zinc</keyword>
<dbReference type="Pfam" id="PF02272">
    <property type="entry name" value="DHHA1"/>
    <property type="match status" value="1"/>
</dbReference>
<dbReference type="InterPro" id="IPR002318">
    <property type="entry name" value="Ala-tRNA-lgiase_IIc"/>
</dbReference>
<keyword evidence="8 11" id="KW-0694">RNA-binding</keyword>
<evidence type="ECO:0000256" key="2">
    <source>
        <dbReference type="ARBA" id="ARBA00022555"/>
    </source>
</evidence>
<dbReference type="InterPro" id="IPR009000">
    <property type="entry name" value="Transl_B-barrel_sf"/>
</dbReference>
<comment type="function">
    <text evidence="11">Catalyzes the attachment of alanine to tRNA(Ala) in a two-step reaction: alanine is first activated by ATP to form Ala-AMP and then transferred to the acceptor end of tRNA(Ala). Also edits incorrectly charged Ser-tRNA(Ala) and Gly-tRNA(Ala) via its editing domain.</text>
</comment>